<keyword evidence="3" id="KW-0809">Transit peptide</keyword>
<evidence type="ECO:0000313" key="7">
    <source>
        <dbReference type="EMBL" id="KAL2917036.1"/>
    </source>
</evidence>
<evidence type="ECO:0000256" key="5">
    <source>
        <dbReference type="ARBA" id="ARBA00023136"/>
    </source>
</evidence>
<dbReference type="InterPro" id="IPR001349">
    <property type="entry name" value="Cyt_c_oxidase_su6a"/>
</dbReference>
<evidence type="ECO:0000256" key="6">
    <source>
        <dbReference type="SAM" id="Phobius"/>
    </source>
</evidence>
<keyword evidence="2" id="KW-0999">Mitochondrion inner membrane</keyword>
<dbReference type="Pfam" id="PF02046">
    <property type="entry name" value="COX6A"/>
    <property type="match status" value="1"/>
</dbReference>
<feature type="transmembrane region" description="Helical" evidence="6">
    <location>
        <begin position="51"/>
        <end position="72"/>
    </location>
</feature>
<sequence length="123" mass="14294">MASRLFTPLRPLAQRRMLSTVSSGKPFPPLEQTVLKETLEAYHHAQGSTKMWANINLFLVVPILIASVVFILPPEVEHIKHKYEHPNEFVPFEHLRKLKNPYPWGFEPLFRNDAFVPLPPRDE</sequence>
<keyword evidence="8" id="KW-1185">Reference proteome</keyword>
<evidence type="ECO:0000256" key="3">
    <source>
        <dbReference type="ARBA" id="ARBA00022946"/>
    </source>
</evidence>
<keyword evidence="4" id="KW-0496">Mitochondrion</keyword>
<evidence type="ECO:0000313" key="8">
    <source>
        <dbReference type="Proteomes" id="UP001527925"/>
    </source>
</evidence>
<comment type="subcellular location">
    <subcellularLocation>
        <location evidence="1">Mitochondrion inner membrane</location>
    </subcellularLocation>
</comment>
<keyword evidence="6" id="KW-0812">Transmembrane</keyword>
<evidence type="ECO:0000256" key="4">
    <source>
        <dbReference type="ARBA" id="ARBA00023128"/>
    </source>
</evidence>
<dbReference type="Gene3D" id="4.10.95.10">
    <property type="entry name" value="Cytochrome c oxidase, subunit VIa"/>
    <property type="match status" value="1"/>
</dbReference>
<keyword evidence="5 6" id="KW-0472">Membrane</keyword>
<dbReference type="EMBL" id="JADGIZ020000013">
    <property type="protein sequence ID" value="KAL2917036.1"/>
    <property type="molecule type" value="Genomic_DNA"/>
</dbReference>
<comment type="caution">
    <text evidence="7">The sequence shown here is derived from an EMBL/GenBank/DDBJ whole genome shotgun (WGS) entry which is preliminary data.</text>
</comment>
<accession>A0ABR4NBX9</accession>
<evidence type="ECO:0000256" key="2">
    <source>
        <dbReference type="ARBA" id="ARBA00022792"/>
    </source>
</evidence>
<organism evidence="7 8">
    <name type="scientific">Polyrhizophydium stewartii</name>
    <dbReference type="NCBI Taxonomy" id="2732419"/>
    <lineage>
        <taxon>Eukaryota</taxon>
        <taxon>Fungi</taxon>
        <taxon>Fungi incertae sedis</taxon>
        <taxon>Chytridiomycota</taxon>
        <taxon>Chytridiomycota incertae sedis</taxon>
        <taxon>Chytridiomycetes</taxon>
        <taxon>Rhizophydiales</taxon>
        <taxon>Rhizophydiales incertae sedis</taxon>
        <taxon>Polyrhizophydium</taxon>
    </lineage>
</organism>
<protein>
    <submittedName>
        <fullName evidence="7">Cytochrome c oxidase subunit 6A</fullName>
    </submittedName>
</protein>
<gene>
    <name evidence="7" type="primary">COX6A</name>
    <name evidence="7" type="ORF">HK105_203468</name>
</gene>
<evidence type="ECO:0000256" key="1">
    <source>
        <dbReference type="ARBA" id="ARBA00004273"/>
    </source>
</evidence>
<proteinExistence type="predicted"/>
<keyword evidence="6" id="KW-1133">Transmembrane helix</keyword>
<name>A0ABR4NBX9_9FUNG</name>
<dbReference type="InterPro" id="IPR036418">
    <property type="entry name" value="Cyt_c_oxidase_su6a_sf"/>
</dbReference>
<dbReference type="Proteomes" id="UP001527925">
    <property type="component" value="Unassembled WGS sequence"/>
</dbReference>
<dbReference type="SUPFAM" id="SSF81411">
    <property type="entry name" value="Mitochondrial cytochrome c oxidase subunit VIa"/>
    <property type="match status" value="1"/>
</dbReference>
<reference evidence="7 8" key="1">
    <citation type="submission" date="2023-09" db="EMBL/GenBank/DDBJ databases">
        <title>Pangenome analysis of Batrachochytrium dendrobatidis and related Chytrids.</title>
        <authorList>
            <person name="Yacoub M.N."/>
            <person name="Stajich J.E."/>
            <person name="James T.Y."/>
        </authorList>
    </citation>
    <scope>NUCLEOTIDE SEQUENCE [LARGE SCALE GENOMIC DNA]</scope>
    <source>
        <strain evidence="7 8">JEL0888</strain>
    </source>
</reference>